<comment type="caution">
    <text evidence="3">The sequence shown here is derived from an EMBL/GenBank/DDBJ whole genome shotgun (WGS) entry which is preliminary data.</text>
</comment>
<organism evidence="3 4">
    <name type="scientific">Fusarium floridanum</name>
    <dbReference type="NCBI Taxonomy" id="1325733"/>
    <lineage>
        <taxon>Eukaryota</taxon>
        <taxon>Fungi</taxon>
        <taxon>Dikarya</taxon>
        <taxon>Ascomycota</taxon>
        <taxon>Pezizomycotina</taxon>
        <taxon>Sordariomycetes</taxon>
        <taxon>Hypocreomycetidae</taxon>
        <taxon>Hypocreales</taxon>
        <taxon>Nectriaceae</taxon>
        <taxon>Fusarium</taxon>
        <taxon>Fusarium solani species complex</taxon>
    </lineage>
</organism>
<dbReference type="PROSITE" id="PS50048">
    <property type="entry name" value="ZN2_CY6_FUNGAL_2"/>
    <property type="match status" value="1"/>
</dbReference>
<dbReference type="GO" id="GO:0008270">
    <property type="term" value="F:zinc ion binding"/>
    <property type="evidence" value="ECO:0007669"/>
    <property type="project" value="InterPro"/>
</dbReference>
<evidence type="ECO:0000256" key="1">
    <source>
        <dbReference type="ARBA" id="ARBA00023242"/>
    </source>
</evidence>
<dbReference type="GO" id="GO:0000981">
    <property type="term" value="F:DNA-binding transcription factor activity, RNA polymerase II-specific"/>
    <property type="evidence" value="ECO:0007669"/>
    <property type="project" value="InterPro"/>
</dbReference>
<dbReference type="AlphaFoldDB" id="A0A428SP53"/>
<proteinExistence type="predicted"/>
<dbReference type="CDD" id="cd00067">
    <property type="entry name" value="GAL4"/>
    <property type="match status" value="1"/>
</dbReference>
<dbReference type="PROSITE" id="PS00463">
    <property type="entry name" value="ZN2_CY6_FUNGAL_1"/>
    <property type="match status" value="1"/>
</dbReference>
<dbReference type="Proteomes" id="UP000287972">
    <property type="component" value="Unassembled WGS sequence"/>
</dbReference>
<dbReference type="InterPro" id="IPR001138">
    <property type="entry name" value="Zn2Cys6_DnaBD"/>
</dbReference>
<evidence type="ECO:0000313" key="4">
    <source>
        <dbReference type="Proteomes" id="UP000287972"/>
    </source>
</evidence>
<gene>
    <name evidence="3" type="ORF">CEP51_000233</name>
</gene>
<evidence type="ECO:0000313" key="3">
    <source>
        <dbReference type="EMBL" id="RSL91546.1"/>
    </source>
</evidence>
<keyword evidence="4" id="KW-1185">Reference proteome</keyword>
<accession>A0A428SP53</accession>
<reference evidence="3 4" key="1">
    <citation type="submission" date="2017-06" db="EMBL/GenBank/DDBJ databases">
        <title>Comparative genomic analysis of Ambrosia Fusariam Clade fungi.</title>
        <authorList>
            <person name="Stajich J.E."/>
            <person name="Carrillo J."/>
            <person name="Kijimoto T."/>
            <person name="Eskalen A."/>
            <person name="O'Donnell K."/>
            <person name="Kasson M."/>
        </authorList>
    </citation>
    <scope>NUCLEOTIDE SEQUENCE [LARGE SCALE GENOMIC DNA]</scope>
    <source>
        <strain evidence="3 4">NRRL62606</strain>
    </source>
</reference>
<dbReference type="SMART" id="SM00066">
    <property type="entry name" value="GAL4"/>
    <property type="match status" value="1"/>
</dbReference>
<feature type="domain" description="Zn(2)-C6 fungal-type" evidence="2">
    <location>
        <begin position="14"/>
        <end position="44"/>
    </location>
</feature>
<dbReference type="EMBL" id="NKCL01000002">
    <property type="protein sequence ID" value="RSL91546.1"/>
    <property type="molecule type" value="Genomic_DNA"/>
</dbReference>
<keyword evidence="1" id="KW-0539">Nucleus</keyword>
<dbReference type="Pfam" id="PF00172">
    <property type="entry name" value="Zn_clus"/>
    <property type="match status" value="1"/>
</dbReference>
<sequence length="121" mass="13939">MTRRTDREPRVRRSCERCRQKKIKCPAEKPGCSHCHLANSPCVYLPRNHIHVFLGLTMSKKTEGSLRQQLSKSVQQFASSGCRVSAFQHKLVQLLIHRYQHMQAICKCPEQPRAKRPATTS</sequence>
<dbReference type="InterPro" id="IPR036864">
    <property type="entry name" value="Zn2-C6_fun-type_DNA-bd_sf"/>
</dbReference>
<evidence type="ECO:0000259" key="2">
    <source>
        <dbReference type="PROSITE" id="PS50048"/>
    </source>
</evidence>
<dbReference type="SUPFAM" id="SSF57701">
    <property type="entry name" value="Zn2/Cys6 DNA-binding domain"/>
    <property type="match status" value="1"/>
</dbReference>
<protein>
    <recommendedName>
        <fullName evidence="2">Zn(2)-C6 fungal-type domain-containing protein</fullName>
    </recommendedName>
</protein>
<name>A0A428SP53_9HYPO</name>
<dbReference type="Gene3D" id="4.10.240.10">
    <property type="entry name" value="Zn(2)-C6 fungal-type DNA-binding domain"/>
    <property type="match status" value="1"/>
</dbReference>